<comment type="caution">
    <text evidence="2">The sequence shown here is derived from an EMBL/GenBank/DDBJ whole genome shotgun (WGS) entry which is preliminary data.</text>
</comment>
<keyword evidence="5" id="KW-1185">Reference proteome</keyword>
<protein>
    <recommendedName>
        <fullName evidence="1">DUF4942 domain-containing protein</fullName>
    </recommendedName>
</protein>
<dbReference type="RefSeq" id="WP_020804024.1">
    <property type="nucleotide sequence ID" value="NZ_CABGVA010000026.1"/>
</dbReference>
<dbReference type="Pfam" id="PF13708">
    <property type="entry name" value="DUF4942"/>
    <property type="match status" value="1"/>
</dbReference>
<sequence>MNHTTTQAVSVDITPHSGAGEVIPSLPVERIVAQRNSGVAAFLEAIRLLREAQKLIFEASGRGWISGMTDIIERSLSADRSATREAALKRSVCRYADRDIWTRLMNDTGMFTLMSEAQRKEWDAQLYSDNCPEITLDNVITTFRALNASKGETFEQGVIDVFRNLSWDYKTHNPCLLGKKIIIDGVLDNHRGLYFSVRTYAQNRIDDLARPFWLLDGKTIPDNRVSEGANLSAFISQGGAASVGEVFTCEYFTVRTYKKGSAHVTFTRPDLVEKVNDIIARHYPGALPPVV</sequence>
<evidence type="ECO:0000313" key="5">
    <source>
        <dbReference type="Proteomes" id="UP000036305"/>
    </source>
</evidence>
<feature type="domain" description="DUF4942" evidence="1">
    <location>
        <begin position="97"/>
        <end position="284"/>
    </location>
</feature>
<dbReference type="EMBL" id="LEUS01000034">
    <property type="protein sequence ID" value="KLY22194.1"/>
    <property type="molecule type" value="Genomic_DNA"/>
</dbReference>
<evidence type="ECO:0000313" key="2">
    <source>
        <dbReference type="EMBL" id="EWF79831.1"/>
    </source>
</evidence>
<evidence type="ECO:0000313" key="3">
    <source>
        <dbReference type="EMBL" id="KLY22194.1"/>
    </source>
</evidence>
<gene>
    <name evidence="2" type="ORF">L373_06028</name>
    <name evidence="3" type="ORF">SK91_06126</name>
</gene>
<name>A0A0J2GJ39_9ENTR</name>
<reference evidence="3 5" key="2">
    <citation type="submission" date="2015-06" db="EMBL/GenBank/DDBJ databases">
        <title>The Genome Sequence of None.</title>
        <authorList>
            <consortium name="The Broad Institute Genomics Platform"/>
            <consortium name="The Broad Institute Genome Sequencing Center for Infectious Disease"/>
            <person name="Earl A.M."/>
            <person name="Onderdonk A.B."/>
            <person name="Kirby J."/>
            <person name="Ferraro M.J."/>
            <person name="Huang S."/>
            <person name="Spencer M."/>
            <person name="Fodor A."/>
            <person name="Hooper D."/>
            <person name="Dekker J."/>
            <person name="O'Brien T."/>
            <person name="Quan V."/>
            <person name="Gombosev A."/>
            <person name="Delaney M."/>
            <person name="DuBois A."/>
            <person name="Ernst C."/>
            <person name="Kim D.S."/>
            <person name="Rossman W."/>
            <person name="Gohs F."/>
            <person name="Petruso H."/>
            <person name="Nozar T."/>
            <person name="Mougeot F."/>
            <person name="Manson-McGuire A."/>
            <person name="Young S."/>
            <person name="Abouelleil A."/>
            <person name="Cao P."/>
            <person name="Chapman S.B."/>
            <person name="Griggs A."/>
            <person name="Priest M."/>
            <person name="Shea T."/>
            <person name="Wortman I."/>
            <person name="Wortman J.R."/>
            <person name="Nusbaum C."/>
            <person name="Birren B."/>
        </authorList>
    </citation>
    <scope>NUCLEOTIDE SEQUENCE [LARGE SCALE GENOMIC DNA]</scope>
    <source>
        <strain evidence="3 5">MGH87</strain>
    </source>
</reference>
<organism evidence="2 4">
    <name type="scientific">Klebsiella michiganensis</name>
    <dbReference type="NCBI Taxonomy" id="1134687"/>
    <lineage>
        <taxon>Bacteria</taxon>
        <taxon>Pseudomonadati</taxon>
        <taxon>Pseudomonadota</taxon>
        <taxon>Gammaproteobacteria</taxon>
        <taxon>Enterobacterales</taxon>
        <taxon>Enterobacteriaceae</taxon>
        <taxon>Klebsiella/Raoultella group</taxon>
        <taxon>Klebsiella</taxon>
    </lineage>
</organism>
<dbReference type="Proteomes" id="UP000020202">
    <property type="component" value="Unassembled WGS sequence"/>
</dbReference>
<reference evidence="2 4" key="1">
    <citation type="submission" date="2014-01" db="EMBL/GenBank/DDBJ databases">
        <title>The Genome Sequence of Klebsiella oxytoca MGH 27.</title>
        <authorList>
            <consortium name="The Broad Institute Genomics Platform"/>
            <consortium name="The Broad Institute Genome Sequencing Center for Infectious Disease"/>
            <person name="Murphy C."/>
            <person name="Cosimi L."/>
            <person name="Cerqueira G."/>
            <person name="Feldgarden M."/>
            <person name="Earl A."/>
            <person name="Hung D."/>
            <person name="Onderdonk A.B."/>
            <person name="Ferraro M.J."/>
            <person name="Hooper D."/>
            <person name="Dekker J."/>
            <person name="O'Brien T."/>
            <person name="Huang S."/>
            <person name="Quan V."/>
            <person name="Ernst C."/>
            <person name="Delaney M."/>
            <person name="DuBois A."/>
            <person name="Kim D.S."/>
            <person name="Young S.K."/>
            <person name="Zeng Q."/>
            <person name="Gargeya S."/>
            <person name="Fitzgerald M."/>
            <person name="Abouelleil A."/>
            <person name="Alvarado L."/>
            <person name="Berlin A.M."/>
            <person name="Chapman S.B."/>
            <person name="Gainer-Dewar J."/>
            <person name="Goldberg J."/>
            <person name="Gnerre S."/>
            <person name="Griggs A."/>
            <person name="Gujja S."/>
            <person name="Hansen M."/>
            <person name="Howarth C."/>
            <person name="Imamovic A."/>
            <person name="Ireland A."/>
            <person name="Larimer J."/>
            <person name="McCowan C."/>
            <person name="Murphy C."/>
            <person name="Pearson M."/>
            <person name="Poon T.W."/>
            <person name="Priest M."/>
            <person name="Roberts A."/>
            <person name="Saif S."/>
            <person name="Shea T."/>
            <person name="Sykes S."/>
            <person name="Wortman J."/>
            <person name="Nusbaum C."/>
            <person name="Birren B."/>
        </authorList>
    </citation>
    <scope>NUCLEOTIDE SEQUENCE [LARGE SCALE GENOMIC DNA]</scope>
    <source>
        <strain evidence="2 4">MGH 27</strain>
    </source>
</reference>
<evidence type="ECO:0000313" key="4">
    <source>
        <dbReference type="Proteomes" id="UP000020202"/>
    </source>
</evidence>
<proteinExistence type="predicted"/>
<evidence type="ECO:0000259" key="1">
    <source>
        <dbReference type="Pfam" id="PF13708"/>
    </source>
</evidence>
<dbReference type="Proteomes" id="UP000036305">
    <property type="component" value="Unassembled WGS sequence"/>
</dbReference>
<dbReference type="InterPro" id="IPR031339">
    <property type="entry name" value="DUF4942"/>
</dbReference>
<dbReference type="AlphaFoldDB" id="A0A0J2GJ39"/>
<accession>A0A0J2GJ39</accession>
<dbReference type="EMBL" id="JCNZ01000022">
    <property type="protein sequence ID" value="EWF79831.1"/>
    <property type="molecule type" value="Genomic_DNA"/>
</dbReference>